<evidence type="ECO:0000256" key="1">
    <source>
        <dbReference type="SAM" id="MobiDB-lite"/>
    </source>
</evidence>
<evidence type="ECO:0000313" key="2">
    <source>
        <dbReference type="EMBL" id="QOD60624.1"/>
    </source>
</evidence>
<dbReference type="AlphaFoldDB" id="A0A7L8AFA6"/>
<proteinExistence type="predicted"/>
<evidence type="ECO:0000313" key="3">
    <source>
        <dbReference type="Proteomes" id="UP000516764"/>
    </source>
</evidence>
<reference evidence="2 3" key="1">
    <citation type="journal article" date="2016" name="Int. J. Syst. Evol. Microbiol.">
        <title>Polaribacter haliotis sp. nov., isolated from the gut of abalone Haliotis discus hannai.</title>
        <authorList>
            <person name="Kim Y.O."/>
            <person name="Park I.S."/>
            <person name="Park S."/>
            <person name="Nam B.H."/>
            <person name="Park J.M."/>
            <person name="Kim D.G."/>
            <person name="Yoon J.H."/>
        </authorList>
    </citation>
    <scope>NUCLEOTIDE SEQUENCE [LARGE SCALE GENOMIC DNA]</scope>
    <source>
        <strain evidence="2 3">KCTC 52418</strain>
    </source>
</reference>
<feature type="region of interest" description="Disordered" evidence="1">
    <location>
        <begin position="1"/>
        <end position="51"/>
    </location>
</feature>
<protein>
    <submittedName>
        <fullName evidence="2">Uncharacterized protein</fullName>
    </submittedName>
</protein>
<dbReference type="EMBL" id="CP061813">
    <property type="protein sequence ID" value="QOD60624.1"/>
    <property type="molecule type" value="Genomic_DNA"/>
</dbReference>
<accession>A0A7L8AFA6</accession>
<name>A0A7L8AFA6_9FLAO</name>
<organism evidence="2 3">
    <name type="scientific">Polaribacter haliotis</name>
    <dbReference type="NCBI Taxonomy" id="1888915"/>
    <lineage>
        <taxon>Bacteria</taxon>
        <taxon>Pseudomonadati</taxon>
        <taxon>Bacteroidota</taxon>
        <taxon>Flavobacteriia</taxon>
        <taxon>Flavobacteriales</taxon>
        <taxon>Flavobacteriaceae</taxon>
    </lineage>
</organism>
<feature type="compositionally biased region" description="Polar residues" evidence="1">
    <location>
        <begin position="40"/>
        <end position="51"/>
    </location>
</feature>
<dbReference type="Proteomes" id="UP000516764">
    <property type="component" value="Chromosome"/>
</dbReference>
<sequence length="51" mass="5886">MEGKKKHVVSWKDNVNPITGWPRPKSHPKALTEPRYSISRIDTNGFNSKHD</sequence>
<dbReference type="RefSeq" id="WP_176397567.1">
    <property type="nucleotide sequence ID" value="NZ_CP061813.1"/>
</dbReference>
<keyword evidence="3" id="KW-1185">Reference proteome</keyword>
<dbReference type="KEGG" id="phal:H9I45_14990"/>
<gene>
    <name evidence="2" type="ORF">H9I45_14990</name>
</gene>